<dbReference type="AlphaFoldDB" id="A0A9P8MWT6"/>
<evidence type="ECO:0000313" key="3">
    <source>
        <dbReference type="Proteomes" id="UP000824596"/>
    </source>
</evidence>
<evidence type="ECO:0008006" key="4">
    <source>
        <dbReference type="Google" id="ProtNLM"/>
    </source>
</evidence>
<dbReference type="EMBL" id="JAIZPD010000005">
    <property type="protein sequence ID" value="KAH0962710.1"/>
    <property type="molecule type" value="Genomic_DNA"/>
</dbReference>
<reference evidence="2" key="1">
    <citation type="submission" date="2021-09" db="EMBL/GenBank/DDBJ databases">
        <title>A high-quality genome of the endoparasitic fungus Hirsutella rhossiliensis with a comparison of Hirsutella genomes reveals transposable elements contributing to genome size variation.</title>
        <authorList>
            <person name="Lin R."/>
            <person name="Jiao Y."/>
            <person name="Sun X."/>
            <person name="Ling J."/>
            <person name="Xie B."/>
            <person name="Cheng X."/>
        </authorList>
    </citation>
    <scope>NUCLEOTIDE SEQUENCE</scope>
    <source>
        <strain evidence="2">HR02</strain>
    </source>
</reference>
<feature type="signal peptide" evidence="1">
    <location>
        <begin position="1"/>
        <end position="17"/>
    </location>
</feature>
<gene>
    <name evidence="2" type="ORF">HRG_05220</name>
</gene>
<dbReference type="OrthoDB" id="4920894at2759"/>
<accession>A0A9P8MWT6</accession>
<feature type="chain" id="PRO_5040453377" description="Clock-controlled pheromone ccg-4" evidence="1">
    <location>
        <begin position="18"/>
        <end position="208"/>
    </location>
</feature>
<evidence type="ECO:0000313" key="2">
    <source>
        <dbReference type="EMBL" id="KAH0962710.1"/>
    </source>
</evidence>
<dbReference type="RefSeq" id="XP_044720223.1">
    <property type="nucleotide sequence ID" value="XM_044863691.1"/>
</dbReference>
<evidence type="ECO:0000256" key="1">
    <source>
        <dbReference type="SAM" id="SignalP"/>
    </source>
</evidence>
<sequence length="208" mass="22381">MKFAAAAMAMFTVGALAAPHSAGSVSCSDQKLTCLRVEGAVDALLEARDEPSSVESAAAETAKRGISELATLMALKADDPEEFLKQLGIGLETKSSEGGTRDKREAAPQPWCRRRGWLCWKRDLSSVGEGKKKHETDATSCWYPGNLCWRAKQAAEVVLKAAGLNGDPTTFVDTHEAGCLRPEDRCKASKRDVDAIQAVARRITSSLE</sequence>
<dbReference type="PROSITE" id="PS51257">
    <property type="entry name" value="PROKAR_LIPOPROTEIN"/>
    <property type="match status" value="1"/>
</dbReference>
<proteinExistence type="predicted"/>
<dbReference type="Proteomes" id="UP000824596">
    <property type="component" value="Unassembled WGS sequence"/>
</dbReference>
<name>A0A9P8MWT6_9HYPO</name>
<organism evidence="2 3">
    <name type="scientific">Hirsutella rhossiliensis</name>
    <dbReference type="NCBI Taxonomy" id="111463"/>
    <lineage>
        <taxon>Eukaryota</taxon>
        <taxon>Fungi</taxon>
        <taxon>Dikarya</taxon>
        <taxon>Ascomycota</taxon>
        <taxon>Pezizomycotina</taxon>
        <taxon>Sordariomycetes</taxon>
        <taxon>Hypocreomycetidae</taxon>
        <taxon>Hypocreales</taxon>
        <taxon>Ophiocordycipitaceae</taxon>
        <taxon>Hirsutella</taxon>
    </lineage>
</organism>
<keyword evidence="3" id="KW-1185">Reference proteome</keyword>
<protein>
    <recommendedName>
        <fullName evidence="4">Clock-controlled pheromone ccg-4</fullName>
    </recommendedName>
</protein>
<dbReference type="GeneID" id="68354349"/>
<comment type="caution">
    <text evidence="2">The sequence shown here is derived from an EMBL/GenBank/DDBJ whole genome shotgun (WGS) entry which is preliminary data.</text>
</comment>
<keyword evidence="1" id="KW-0732">Signal</keyword>